<evidence type="ECO:0000259" key="14">
    <source>
        <dbReference type="Pfam" id="PF04153"/>
    </source>
</evidence>
<evidence type="ECO:0000256" key="3">
    <source>
        <dbReference type="ARBA" id="ARBA00007682"/>
    </source>
</evidence>
<feature type="coiled-coil region" evidence="11">
    <location>
        <begin position="41"/>
        <end position="97"/>
    </location>
</feature>
<dbReference type="Gene3D" id="2.30.30.1020">
    <property type="entry name" value="CCR4-NOT complex subunit 2/3/5, C-terminal domain"/>
    <property type="match status" value="1"/>
</dbReference>
<feature type="compositionally biased region" description="Low complexity" evidence="12">
    <location>
        <begin position="268"/>
        <end position="279"/>
    </location>
</feature>
<evidence type="ECO:0000256" key="11">
    <source>
        <dbReference type="SAM" id="Coils"/>
    </source>
</evidence>
<feature type="domain" description="CCR4-Not complex component Not N-terminal" evidence="13">
    <location>
        <begin position="4"/>
        <end position="228"/>
    </location>
</feature>
<evidence type="ECO:0000313" key="15">
    <source>
        <dbReference type="EMBL" id="CAL5228864.1"/>
    </source>
</evidence>
<dbReference type="Proteomes" id="UP001497392">
    <property type="component" value="Unassembled WGS sequence"/>
</dbReference>
<keyword evidence="4 10" id="KW-0963">Cytoplasm</keyword>
<keyword evidence="16" id="KW-1185">Reference proteome</keyword>
<evidence type="ECO:0000256" key="5">
    <source>
        <dbReference type="ARBA" id="ARBA00022491"/>
    </source>
</evidence>
<organism evidence="15 16">
    <name type="scientific">Coccomyxa viridis</name>
    <dbReference type="NCBI Taxonomy" id="1274662"/>
    <lineage>
        <taxon>Eukaryota</taxon>
        <taxon>Viridiplantae</taxon>
        <taxon>Chlorophyta</taxon>
        <taxon>core chlorophytes</taxon>
        <taxon>Trebouxiophyceae</taxon>
        <taxon>Trebouxiophyceae incertae sedis</taxon>
        <taxon>Coccomyxaceae</taxon>
        <taxon>Coccomyxa</taxon>
    </lineage>
</organism>
<comment type="subcellular location">
    <subcellularLocation>
        <location evidence="2 10">Cytoplasm</location>
    </subcellularLocation>
    <subcellularLocation>
        <location evidence="1 10">Nucleus</location>
    </subcellularLocation>
</comment>
<feature type="compositionally biased region" description="Pro residues" evidence="12">
    <location>
        <begin position="397"/>
        <end position="408"/>
    </location>
</feature>
<evidence type="ECO:0000256" key="12">
    <source>
        <dbReference type="SAM" id="MobiDB-lite"/>
    </source>
</evidence>
<name>A0ABP1GE47_9CHLO</name>
<evidence type="ECO:0000256" key="1">
    <source>
        <dbReference type="ARBA" id="ARBA00004123"/>
    </source>
</evidence>
<feature type="compositionally biased region" description="Low complexity" evidence="12">
    <location>
        <begin position="307"/>
        <end position="317"/>
    </location>
</feature>
<feature type="region of interest" description="Disordered" evidence="12">
    <location>
        <begin position="244"/>
        <end position="470"/>
    </location>
</feature>
<dbReference type="EMBL" id="CAXHTA020000019">
    <property type="protein sequence ID" value="CAL5228864.1"/>
    <property type="molecule type" value="Genomic_DNA"/>
</dbReference>
<comment type="caution">
    <text evidence="15">The sequence shown here is derived from an EMBL/GenBank/DDBJ whole genome shotgun (WGS) entry which is preliminary data.</text>
</comment>
<evidence type="ECO:0000256" key="8">
    <source>
        <dbReference type="ARBA" id="ARBA00023163"/>
    </source>
</evidence>
<feature type="compositionally biased region" description="Basic and acidic residues" evidence="12">
    <location>
        <begin position="380"/>
        <end position="390"/>
    </location>
</feature>
<dbReference type="InterPro" id="IPR040168">
    <property type="entry name" value="Not2/3/5"/>
</dbReference>
<feature type="compositionally biased region" description="Polar residues" evidence="12">
    <location>
        <begin position="453"/>
        <end position="463"/>
    </location>
</feature>
<evidence type="ECO:0000259" key="13">
    <source>
        <dbReference type="Pfam" id="PF04065"/>
    </source>
</evidence>
<dbReference type="InterPro" id="IPR012270">
    <property type="entry name" value="CCR4-NOT_su3/5"/>
</dbReference>
<feature type="compositionally biased region" description="Pro residues" evidence="12">
    <location>
        <begin position="353"/>
        <end position="373"/>
    </location>
</feature>
<feature type="compositionally biased region" description="Low complexity" evidence="12">
    <location>
        <begin position="409"/>
        <end position="425"/>
    </location>
</feature>
<sequence>MGANRKLQQEIDRTLKKVQEGIEVFDQIWEKVYDADSGAQKEKYEADLKKEIKKLQRYREDIKKWISGTDIKDKSDLMKARKDVERQMERFKVCEKEMKTKAFSKEGLGQATKLDPREKARNEMRDWINETVDKLTAETETFDAEMEGLASNVKKNKKLPARHGHLEESISRHKQHVTRLEQMLRLLDNEALAVDDMSNAKEMVDDYMERNQEDFEDFVSPDDVYEEILHHLDSLEAQLPLAPAAVHGKGKDAKEKEKERQVERERAAAQAAKAQLAAQGGLNVKLEEPEPSPERPPPPPPVKKVADAPAAAKAAPVKEPPTPTGRSASATLSKAEPRAPTPTTPSRATAVFPPRPSSPIPVPGPPDNIPPPTTRTSRHSSMDSHLRDEAAGAAAAAPPPPVPPPPPAAWGFAGDAGAARAEAFPSLGQMSDGQNPKRAPSLRGPSAAMSASLPDTQKGSQPGSVPKMGFANAVSGRMADMSQQATTPQSMAGAPIAADGSKGLGPLLAGWDGDLADAAPESQAQRAAPVTAGVDVLKILSACGQRSTPTQQDGQWQHVPPRMRQFPGGVPASYPPGKHPTLDDPATYAKLDTEALFFAFYYQPGSYQQFLAAKELKRQSWRYHKGQRSWFQRHEEPKTANDEYEQGTYVYFDYSIIHDDQQMGWCYRLKQDFVFKYELLEDELRVE</sequence>
<feature type="compositionally biased region" description="Basic and acidic residues" evidence="12">
    <location>
        <begin position="249"/>
        <end position="267"/>
    </location>
</feature>
<proteinExistence type="inferred from homology"/>
<comment type="similarity">
    <text evidence="3 10">Belongs to the CNOT2/3/5 family.</text>
</comment>
<reference evidence="15 16" key="1">
    <citation type="submission" date="2024-06" db="EMBL/GenBank/DDBJ databases">
        <authorList>
            <person name="Kraege A."/>
            <person name="Thomma B."/>
        </authorList>
    </citation>
    <scope>NUCLEOTIDE SEQUENCE [LARGE SCALE GENOMIC DNA]</scope>
</reference>
<keyword evidence="5 10" id="KW-0678">Repressor</keyword>
<evidence type="ECO:0000256" key="7">
    <source>
        <dbReference type="ARBA" id="ARBA00023015"/>
    </source>
</evidence>
<evidence type="ECO:0000256" key="9">
    <source>
        <dbReference type="ARBA" id="ARBA00023242"/>
    </source>
</evidence>
<dbReference type="InterPro" id="IPR007207">
    <property type="entry name" value="Not_N"/>
</dbReference>
<dbReference type="InterPro" id="IPR038635">
    <property type="entry name" value="CCR4-NOT_su2/3/5_C_sf"/>
</dbReference>
<evidence type="ECO:0000313" key="16">
    <source>
        <dbReference type="Proteomes" id="UP001497392"/>
    </source>
</evidence>
<keyword evidence="9 10" id="KW-0539">Nucleus</keyword>
<keyword evidence="7 10" id="KW-0805">Transcription regulation</keyword>
<accession>A0ABP1GE47</accession>
<dbReference type="InterPro" id="IPR007282">
    <property type="entry name" value="NOT2/3/5_C"/>
</dbReference>
<dbReference type="Pfam" id="PF04153">
    <property type="entry name" value="NOT2_3_5_C"/>
    <property type="match status" value="1"/>
</dbReference>
<dbReference type="PIRSF" id="PIRSF005290">
    <property type="entry name" value="NOT_su_3_5"/>
    <property type="match status" value="1"/>
</dbReference>
<evidence type="ECO:0000256" key="6">
    <source>
        <dbReference type="ARBA" id="ARBA00022553"/>
    </source>
</evidence>
<evidence type="ECO:0000256" key="10">
    <source>
        <dbReference type="PIRNR" id="PIRNR005290"/>
    </source>
</evidence>
<keyword evidence="8 10" id="KW-0804">Transcription</keyword>
<feature type="domain" description="NOT2/NOT3/NOT5 C-terminal" evidence="14">
    <location>
        <begin position="568"/>
        <end position="680"/>
    </location>
</feature>
<evidence type="ECO:0000256" key="4">
    <source>
        <dbReference type="ARBA" id="ARBA00022490"/>
    </source>
</evidence>
<dbReference type="PANTHER" id="PTHR23326">
    <property type="entry name" value="CCR4 NOT-RELATED"/>
    <property type="match status" value="1"/>
</dbReference>
<keyword evidence="6" id="KW-0597">Phosphoprotein</keyword>
<dbReference type="Pfam" id="PF04065">
    <property type="entry name" value="Not3"/>
    <property type="match status" value="1"/>
</dbReference>
<evidence type="ECO:0000256" key="2">
    <source>
        <dbReference type="ARBA" id="ARBA00004496"/>
    </source>
</evidence>
<gene>
    <name evidence="15" type="primary">g12075</name>
    <name evidence="15" type="ORF">VP750_LOCUS10770</name>
</gene>
<protein>
    <submittedName>
        <fullName evidence="15">G12075 protein</fullName>
    </submittedName>
</protein>
<keyword evidence="11" id="KW-0175">Coiled coil</keyword>